<dbReference type="RefSeq" id="XP_041434687.1">
    <property type="nucleotide sequence ID" value="XM_041578753.1"/>
</dbReference>
<evidence type="ECO:0000313" key="2">
    <source>
        <dbReference type="Proteomes" id="UP000186698"/>
    </source>
</evidence>
<name>A0A8J1M051_XENLA</name>
<evidence type="ECO:0000256" key="1">
    <source>
        <dbReference type="SAM" id="Phobius"/>
    </source>
</evidence>
<protein>
    <submittedName>
        <fullName evidence="3 4">Uncharacterized protein LOC121399008 isoform X1</fullName>
    </submittedName>
</protein>
<dbReference type="Proteomes" id="UP000186698">
    <property type="component" value="Chromosome 9_10S"/>
</dbReference>
<dbReference type="RefSeq" id="XP_041434686.1">
    <property type="nucleotide sequence ID" value="XM_041578752.1"/>
</dbReference>
<proteinExistence type="predicted"/>
<keyword evidence="1" id="KW-0812">Transmembrane</keyword>
<sequence>MMAYKHVVGIFSQDTRDEFDWLIPFLLTIPGVNDVRTIHITNTNYMEVMDEAYKCTFAILYHSMKRGRINVADVTDALYDKELDDLSRCLGRDGVIVVIDDVEDSCLEAKNNILQKQPSIGRLTIELYLFGDQDKNYQGEASNFTGNKLVHMKRLISGKINKDHRPETSVNNYVQYPADRRISLQRINEVRKHVLRARLFYQITNLSKRGDQYHQHKSLVDPRLSNLSNGLVKPLEYYNISPAEDHGTLKHACIVLFGICIIVIIILGVTLERRGVERRGERYSNTLTRKH</sequence>
<dbReference type="GeneID" id="121399008"/>
<accession>A0A8J1M051</accession>
<gene>
    <name evidence="3 4 5" type="primary">LOC121399008</name>
</gene>
<dbReference type="AlphaFoldDB" id="A0A8J1M051"/>
<dbReference type="OrthoDB" id="9906453at2759"/>
<keyword evidence="1" id="KW-1133">Transmembrane helix</keyword>
<evidence type="ECO:0000313" key="4">
    <source>
        <dbReference type="RefSeq" id="XP_041434686.1"/>
    </source>
</evidence>
<feature type="transmembrane region" description="Helical" evidence="1">
    <location>
        <begin position="249"/>
        <end position="271"/>
    </location>
</feature>
<dbReference type="RefSeq" id="XP_041434685.1">
    <property type="nucleotide sequence ID" value="XM_041578751.1"/>
</dbReference>
<reference evidence="3 4" key="1">
    <citation type="submission" date="2025-04" db="UniProtKB">
        <authorList>
            <consortium name="RefSeq"/>
        </authorList>
    </citation>
    <scope>IDENTIFICATION</scope>
    <source>
        <strain evidence="3 4">J_2021</strain>
        <tissue evidence="3 4">Erythrocytes</tissue>
    </source>
</reference>
<evidence type="ECO:0000313" key="3">
    <source>
        <dbReference type="RefSeq" id="XP_041434685.1"/>
    </source>
</evidence>
<evidence type="ECO:0000313" key="5">
    <source>
        <dbReference type="RefSeq" id="XP_041434687.1"/>
    </source>
</evidence>
<keyword evidence="1" id="KW-0472">Membrane</keyword>
<keyword evidence="2" id="KW-1185">Reference proteome</keyword>
<dbReference type="KEGG" id="xla:121399008"/>
<organism evidence="2 4">
    <name type="scientific">Xenopus laevis</name>
    <name type="common">African clawed frog</name>
    <dbReference type="NCBI Taxonomy" id="8355"/>
    <lineage>
        <taxon>Eukaryota</taxon>
        <taxon>Metazoa</taxon>
        <taxon>Chordata</taxon>
        <taxon>Craniata</taxon>
        <taxon>Vertebrata</taxon>
        <taxon>Euteleostomi</taxon>
        <taxon>Amphibia</taxon>
        <taxon>Batrachia</taxon>
        <taxon>Anura</taxon>
        <taxon>Pipoidea</taxon>
        <taxon>Pipidae</taxon>
        <taxon>Xenopodinae</taxon>
        <taxon>Xenopus</taxon>
        <taxon>Xenopus</taxon>
    </lineage>
</organism>